<evidence type="ECO:0000313" key="2">
    <source>
        <dbReference type="Proteomes" id="UP000215377"/>
    </source>
</evidence>
<gene>
    <name evidence="1" type="ORF">ATO3_05305</name>
</gene>
<proteinExistence type="predicted"/>
<dbReference type="InterPro" id="IPR011990">
    <property type="entry name" value="TPR-like_helical_dom_sf"/>
</dbReference>
<dbReference type="RefSeq" id="WP_088648794.1">
    <property type="nucleotide sequence ID" value="NZ_AQQR01000002.1"/>
</dbReference>
<organism evidence="1 2">
    <name type="scientific">Marinibacterium profundimaris</name>
    <dbReference type="NCBI Taxonomy" id="1679460"/>
    <lineage>
        <taxon>Bacteria</taxon>
        <taxon>Pseudomonadati</taxon>
        <taxon>Pseudomonadota</taxon>
        <taxon>Alphaproteobacteria</taxon>
        <taxon>Rhodobacterales</taxon>
        <taxon>Paracoccaceae</taxon>
        <taxon>Marinibacterium</taxon>
    </lineage>
</organism>
<evidence type="ECO:0000313" key="1">
    <source>
        <dbReference type="EMBL" id="OWU75634.1"/>
    </source>
</evidence>
<name>A0A225NM80_9RHOB</name>
<dbReference type="GO" id="GO:0006355">
    <property type="term" value="P:regulation of DNA-templated transcription"/>
    <property type="evidence" value="ECO:0007669"/>
    <property type="project" value="InterPro"/>
</dbReference>
<dbReference type="InterPro" id="IPR016032">
    <property type="entry name" value="Sig_transdc_resp-reg_C-effctor"/>
</dbReference>
<accession>A0A225NM80</accession>
<dbReference type="InterPro" id="IPR036388">
    <property type="entry name" value="WH-like_DNA-bd_sf"/>
</dbReference>
<dbReference type="SUPFAM" id="SSF46894">
    <property type="entry name" value="C-terminal effector domain of the bipartite response regulators"/>
    <property type="match status" value="1"/>
</dbReference>
<dbReference type="AlphaFoldDB" id="A0A225NM80"/>
<dbReference type="Gene3D" id="1.25.40.10">
    <property type="entry name" value="Tetratricopeptide repeat domain"/>
    <property type="match status" value="1"/>
</dbReference>
<dbReference type="EMBL" id="AQQR01000002">
    <property type="protein sequence ID" value="OWU75634.1"/>
    <property type="molecule type" value="Genomic_DNA"/>
</dbReference>
<reference evidence="1 2" key="1">
    <citation type="submission" date="2013-04" db="EMBL/GenBank/DDBJ databases">
        <title>Oceanicola sp. 22II1-22F33 Genome Sequencing.</title>
        <authorList>
            <person name="Lai Q."/>
            <person name="Li G."/>
            <person name="Shao Z."/>
        </authorList>
    </citation>
    <scope>NUCLEOTIDE SEQUENCE [LARGE SCALE GENOMIC DNA]</scope>
    <source>
        <strain evidence="1 2">22II1-22F33</strain>
    </source>
</reference>
<dbReference type="OrthoDB" id="9807521at2"/>
<protein>
    <recommendedName>
        <fullName evidence="3">SARP family transcriptional regulator</fullName>
    </recommendedName>
</protein>
<dbReference type="Proteomes" id="UP000215377">
    <property type="component" value="Unassembled WGS sequence"/>
</dbReference>
<dbReference type="Gene3D" id="1.10.10.10">
    <property type="entry name" value="Winged helix-like DNA-binding domain superfamily/Winged helix DNA-binding domain"/>
    <property type="match status" value="1"/>
</dbReference>
<sequence length="524" mass="58846">MGETDLKPVLYLKGPFRLESADGAVLRVSLRKAQALLVLLATAEQGRRERRWIEDRLWSDQDRERAAASLRQALSALRRVLSDNGVTLQADRQSLWLEPGALRVDSDGTFLEGFSAGDPVFQAWLDQERARHDGTPLPESRPAPAQSVWHVNIEIAEQDGPNGWFNLTFADIVARGLRETQNTPVSVLTRAEPSARLLTVAVSSVPFDGLLGVRVSLERRASNRQIWSGQRLLQMRGGPPTESQDCLSLANEVVGAVDQYLYRNSRDVGLDEPDRLYHQAVRDLFSMEPERIAAADAALDQALKLSERGLFLALRAQLKTIERVERLQNDTADLIEAAEAYSARALELEPDNSMVAAFLANTAGHLIRDQERSHELAQRSVDLNPANPMAWWALSSASMYLGRNQKALTYALNGQRLSARSQYRFWWDQQSFGTLFAIGKHEEAFEILKATHARNRNYRPPMRYLFALAAHFDDQTLAEEFLHKLEASEPNFSVTRMLEDPSYPASLIHSAPNLDLGKLRAFIK</sequence>
<evidence type="ECO:0008006" key="3">
    <source>
        <dbReference type="Google" id="ProtNLM"/>
    </source>
</evidence>
<comment type="caution">
    <text evidence="1">The sequence shown here is derived from an EMBL/GenBank/DDBJ whole genome shotgun (WGS) entry which is preliminary data.</text>
</comment>
<keyword evidence="2" id="KW-1185">Reference proteome</keyword>
<dbReference type="GO" id="GO:0003677">
    <property type="term" value="F:DNA binding"/>
    <property type="evidence" value="ECO:0007669"/>
    <property type="project" value="InterPro"/>
</dbReference>
<dbReference type="SUPFAM" id="SSF48452">
    <property type="entry name" value="TPR-like"/>
    <property type="match status" value="1"/>
</dbReference>